<dbReference type="OrthoDB" id="1796566at2"/>
<evidence type="ECO:0000256" key="3">
    <source>
        <dbReference type="SAM" id="SignalP"/>
    </source>
</evidence>
<keyword evidence="2" id="KW-0812">Transmembrane</keyword>
<evidence type="ECO:0000256" key="2">
    <source>
        <dbReference type="SAM" id="Phobius"/>
    </source>
</evidence>
<feature type="region of interest" description="Disordered" evidence="1">
    <location>
        <begin position="27"/>
        <end position="55"/>
    </location>
</feature>
<evidence type="ECO:0008006" key="6">
    <source>
        <dbReference type="Google" id="ProtNLM"/>
    </source>
</evidence>
<comment type="caution">
    <text evidence="4">The sequence shown here is derived from an EMBL/GenBank/DDBJ whole genome shotgun (WGS) entry which is preliminary data.</text>
</comment>
<dbReference type="Proteomes" id="UP000298460">
    <property type="component" value="Unassembled WGS sequence"/>
</dbReference>
<dbReference type="AlphaFoldDB" id="A0A4Z0R768"/>
<dbReference type="EMBL" id="SPQQ01000003">
    <property type="protein sequence ID" value="TGE38225.1"/>
    <property type="molecule type" value="Genomic_DNA"/>
</dbReference>
<reference evidence="4 5" key="1">
    <citation type="submission" date="2019-03" db="EMBL/GenBank/DDBJ databases">
        <title>Draft Genome Sequence of Desulfosporosinus fructosivorans Strain 63.6F, Isolated from Marine Sediment in the Baltic Sea.</title>
        <authorList>
            <person name="Hausmann B."/>
            <person name="Vandieken V."/>
            <person name="Pjevac P."/>
            <person name="Schreck K."/>
            <person name="Herbold C.W."/>
            <person name="Loy A."/>
        </authorList>
    </citation>
    <scope>NUCLEOTIDE SEQUENCE [LARGE SCALE GENOMIC DNA]</scope>
    <source>
        <strain evidence="4 5">63.6F</strain>
    </source>
</reference>
<feature type="compositionally biased region" description="Polar residues" evidence="1">
    <location>
        <begin position="29"/>
        <end position="47"/>
    </location>
</feature>
<evidence type="ECO:0000313" key="5">
    <source>
        <dbReference type="Proteomes" id="UP000298460"/>
    </source>
</evidence>
<organism evidence="4 5">
    <name type="scientific">Desulfosporosinus fructosivorans</name>
    <dbReference type="NCBI Taxonomy" id="2018669"/>
    <lineage>
        <taxon>Bacteria</taxon>
        <taxon>Bacillati</taxon>
        <taxon>Bacillota</taxon>
        <taxon>Clostridia</taxon>
        <taxon>Eubacteriales</taxon>
        <taxon>Desulfitobacteriaceae</taxon>
        <taxon>Desulfosporosinus</taxon>
    </lineage>
</organism>
<feature type="transmembrane region" description="Helical" evidence="2">
    <location>
        <begin position="188"/>
        <end position="208"/>
    </location>
</feature>
<feature type="signal peptide" evidence="3">
    <location>
        <begin position="1"/>
        <end position="25"/>
    </location>
</feature>
<keyword evidence="5" id="KW-1185">Reference proteome</keyword>
<dbReference type="RefSeq" id="WP_135546201.1">
    <property type="nucleotide sequence ID" value="NZ_SPQQ01000003.1"/>
</dbReference>
<accession>A0A4Z0R768</accession>
<keyword evidence="2" id="KW-0472">Membrane</keyword>
<proteinExistence type="predicted"/>
<protein>
    <recommendedName>
        <fullName evidence="6">YtkA-like domain-containing protein</fullName>
    </recommendedName>
</protein>
<keyword evidence="2" id="KW-1133">Transmembrane helix</keyword>
<name>A0A4Z0R768_9FIRM</name>
<feature type="chain" id="PRO_5021368387" description="YtkA-like domain-containing protein" evidence="3">
    <location>
        <begin position="26"/>
        <end position="216"/>
    </location>
</feature>
<evidence type="ECO:0000256" key="1">
    <source>
        <dbReference type="SAM" id="MobiDB-lite"/>
    </source>
</evidence>
<evidence type="ECO:0000313" key="4">
    <source>
        <dbReference type="EMBL" id="TGE38225.1"/>
    </source>
</evidence>
<keyword evidence="3" id="KW-0732">Signal</keyword>
<sequence length="216" mass="23041">MKKKLSSLIFLTLVTVLLFALPTMADTKPASSNTVTAPDMSDMSTQEMSDHSSTEAAHESEVILAKEGKFQVSVQSAPEKPEPNKPVNIMITVKNEATGQPVLDASVIVDMMLMDSGSHSNMSGMSTDSSATLNGQARLDNMESGMYSVTLTPTKQGEWTQDIHISSPTLGEATVTLPLNVFKSGPNWILIGSVGGFVLLAGILAQILKRKSSKEV</sequence>
<gene>
    <name evidence="4" type="ORF">E4K67_09655</name>
</gene>